<proteinExistence type="predicted"/>
<dbReference type="InterPro" id="IPR002035">
    <property type="entry name" value="VWF_A"/>
</dbReference>
<feature type="domain" description="VWFA" evidence="3">
    <location>
        <begin position="183"/>
        <end position="361"/>
    </location>
</feature>
<dbReference type="Pfam" id="PF12034">
    <property type="entry name" value="YfbK_C"/>
    <property type="match status" value="1"/>
</dbReference>
<dbReference type="SMART" id="SM00327">
    <property type="entry name" value="VWA"/>
    <property type="match status" value="1"/>
</dbReference>
<evidence type="ECO:0000259" key="3">
    <source>
        <dbReference type="PROSITE" id="PS50234"/>
    </source>
</evidence>
<gene>
    <name evidence="4" type="ORF">F4Y08_10790</name>
</gene>
<feature type="region of interest" description="Disordered" evidence="1">
    <location>
        <begin position="30"/>
        <end position="72"/>
    </location>
</feature>
<accession>A0A6B1DWS5</accession>
<dbReference type="InterPro" id="IPR021908">
    <property type="entry name" value="YfbK_C"/>
</dbReference>
<dbReference type="Pfam" id="PF00092">
    <property type="entry name" value="VWA"/>
    <property type="match status" value="1"/>
</dbReference>
<dbReference type="PROSITE" id="PS51257">
    <property type="entry name" value="PROKAR_LIPOPROTEIN"/>
    <property type="match status" value="1"/>
</dbReference>
<sequence>MRIHTILLWALLWLLAGLLTMACAPAAAPAAGSPAMSNAPQADSAASAQAAPRANQSASAPGPESGGAANPNNKRLPLQYFEDYGVNPFVDADEDPLSTFALDGDTASYAVGRRYLRDGWLPPPEAVRIEEYVNAFEGGFGPAEEGLSLHLDAAPAPFAPKDYVLLRVGVTAQAFPLEREPVSLIFIVDISGSMDYDNRLEAAKRIMLGLLDQAVPADRAALVVYGSTAEVIVPLQDTEDAPHLERAIRGLRTGGATNAEAGIRLGYDIAADDMMRGQKVRMVLFSDGVGNVGETGPDEILEVVDQAAQRQATLTTVGVGISGNYNDVMMERLANRGNGTYHYIENTDEEINFLAGPAQAVFHETARDARIQVEFDPVTVRKYRLLGYENRAKSDESFRDDTEDFGEIGFRSNVTALYEVRPLGDEPQGAMATARLRYRDLQLGEIVEREAVITWEEVQEPDRYFRRQAAVAEWAELLGKSFYAQCGSIEAVLASLPPAWDQAGRQLEHFIRRSEPLFVPFCTT</sequence>
<dbReference type="PROSITE" id="PS50234">
    <property type="entry name" value="VWFA"/>
    <property type="match status" value="1"/>
</dbReference>
<dbReference type="InterPro" id="IPR022156">
    <property type="entry name" value="Uncharacterised_YfbK_N"/>
</dbReference>
<organism evidence="4">
    <name type="scientific">Caldilineaceae bacterium SB0662_bin_9</name>
    <dbReference type="NCBI Taxonomy" id="2605258"/>
    <lineage>
        <taxon>Bacteria</taxon>
        <taxon>Bacillati</taxon>
        <taxon>Chloroflexota</taxon>
        <taxon>Caldilineae</taxon>
        <taxon>Caldilineales</taxon>
        <taxon>Caldilineaceae</taxon>
    </lineage>
</organism>
<evidence type="ECO:0000256" key="2">
    <source>
        <dbReference type="SAM" id="SignalP"/>
    </source>
</evidence>
<dbReference type="PANTHER" id="PTHR10579">
    <property type="entry name" value="CALCIUM-ACTIVATED CHLORIDE CHANNEL REGULATOR"/>
    <property type="match status" value="1"/>
</dbReference>
<feature type="chain" id="PRO_5025602417" evidence="2">
    <location>
        <begin position="27"/>
        <end position="524"/>
    </location>
</feature>
<dbReference type="EMBL" id="VXPY01000078">
    <property type="protein sequence ID" value="MYD90804.1"/>
    <property type="molecule type" value="Genomic_DNA"/>
</dbReference>
<dbReference type="InterPro" id="IPR051266">
    <property type="entry name" value="CLCR"/>
</dbReference>
<evidence type="ECO:0000256" key="1">
    <source>
        <dbReference type="SAM" id="MobiDB-lite"/>
    </source>
</evidence>
<dbReference type="Pfam" id="PF12450">
    <property type="entry name" value="vWF_A"/>
    <property type="match status" value="1"/>
</dbReference>
<dbReference type="Gene3D" id="3.40.50.410">
    <property type="entry name" value="von Willebrand factor, type A domain"/>
    <property type="match status" value="1"/>
</dbReference>
<feature type="signal peptide" evidence="2">
    <location>
        <begin position="1"/>
        <end position="26"/>
    </location>
</feature>
<dbReference type="InterPro" id="IPR036465">
    <property type="entry name" value="vWFA_dom_sf"/>
</dbReference>
<reference evidence="4" key="1">
    <citation type="submission" date="2019-09" db="EMBL/GenBank/DDBJ databases">
        <title>Characterisation of the sponge microbiome using genome-centric metagenomics.</title>
        <authorList>
            <person name="Engelberts J.P."/>
            <person name="Robbins S.J."/>
            <person name="De Goeij J.M."/>
            <person name="Aranda M."/>
            <person name="Bell S.C."/>
            <person name="Webster N.S."/>
        </authorList>
    </citation>
    <scope>NUCLEOTIDE SEQUENCE</scope>
    <source>
        <strain evidence="4">SB0662_bin_9</strain>
    </source>
</reference>
<protein>
    <submittedName>
        <fullName evidence="4">DUF3520 domain-containing protein</fullName>
    </submittedName>
</protein>
<comment type="caution">
    <text evidence="4">The sequence shown here is derived from an EMBL/GenBank/DDBJ whole genome shotgun (WGS) entry which is preliminary data.</text>
</comment>
<dbReference type="AlphaFoldDB" id="A0A6B1DWS5"/>
<dbReference type="SUPFAM" id="SSF53300">
    <property type="entry name" value="vWA-like"/>
    <property type="match status" value="1"/>
</dbReference>
<evidence type="ECO:0000313" key="4">
    <source>
        <dbReference type="EMBL" id="MYD90804.1"/>
    </source>
</evidence>
<name>A0A6B1DWS5_9CHLR</name>
<dbReference type="PANTHER" id="PTHR10579:SF43">
    <property type="entry name" value="ZINC FINGER (C3HC4-TYPE RING FINGER) FAMILY PROTEIN"/>
    <property type="match status" value="1"/>
</dbReference>
<keyword evidence="2" id="KW-0732">Signal</keyword>